<dbReference type="OrthoDB" id="3973309at2759"/>
<evidence type="ECO:0000313" key="2">
    <source>
        <dbReference type="EMBL" id="OBA28148.1"/>
    </source>
</evidence>
<keyword evidence="3" id="KW-1185">Reference proteome</keyword>
<evidence type="ECO:0000313" key="3">
    <source>
        <dbReference type="Proteomes" id="UP000092321"/>
    </source>
</evidence>
<dbReference type="EMBL" id="LXPE01000005">
    <property type="protein sequence ID" value="OBA28148.1"/>
    <property type="molecule type" value="Genomic_DNA"/>
</dbReference>
<gene>
    <name evidence="2" type="ORF">HANVADRAFT_51856</name>
</gene>
<name>A0A1B7THK0_9ASCO</name>
<feature type="compositionally biased region" description="Basic and acidic residues" evidence="1">
    <location>
        <begin position="50"/>
        <end position="64"/>
    </location>
</feature>
<feature type="compositionally biased region" description="Polar residues" evidence="1">
    <location>
        <begin position="13"/>
        <end position="27"/>
    </location>
</feature>
<reference evidence="3" key="1">
    <citation type="journal article" date="2016" name="Proc. Natl. Acad. Sci. U.S.A.">
        <title>Comparative genomics of biotechnologically important yeasts.</title>
        <authorList>
            <person name="Riley R."/>
            <person name="Haridas S."/>
            <person name="Wolfe K.H."/>
            <person name="Lopes M.R."/>
            <person name="Hittinger C.T."/>
            <person name="Goeker M."/>
            <person name="Salamov A.A."/>
            <person name="Wisecaver J.H."/>
            <person name="Long T.M."/>
            <person name="Calvey C.H."/>
            <person name="Aerts A.L."/>
            <person name="Barry K.W."/>
            <person name="Choi C."/>
            <person name="Clum A."/>
            <person name="Coughlan A.Y."/>
            <person name="Deshpande S."/>
            <person name="Douglass A.P."/>
            <person name="Hanson S.J."/>
            <person name="Klenk H.-P."/>
            <person name="LaButti K.M."/>
            <person name="Lapidus A."/>
            <person name="Lindquist E.A."/>
            <person name="Lipzen A.M."/>
            <person name="Meier-Kolthoff J.P."/>
            <person name="Ohm R.A."/>
            <person name="Otillar R.P."/>
            <person name="Pangilinan J.L."/>
            <person name="Peng Y."/>
            <person name="Rokas A."/>
            <person name="Rosa C.A."/>
            <person name="Scheuner C."/>
            <person name="Sibirny A.A."/>
            <person name="Slot J.C."/>
            <person name="Stielow J.B."/>
            <person name="Sun H."/>
            <person name="Kurtzman C.P."/>
            <person name="Blackwell M."/>
            <person name="Grigoriev I.V."/>
            <person name="Jeffries T.W."/>
        </authorList>
    </citation>
    <scope>NUCLEOTIDE SEQUENCE [LARGE SCALE GENOMIC DNA]</scope>
    <source>
        <strain evidence="3">NRRL Y-1626</strain>
    </source>
</reference>
<comment type="caution">
    <text evidence="2">The sequence shown here is derived from an EMBL/GenBank/DDBJ whole genome shotgun (WGS) entry which is preliminary data.</text>
</comment>
<evidence type="ECO:0008006" key="4">
    <source>
        <dbReference type="Google" id="ProtNLM"/>
    </source>
</evidence>
<organism evidence="2 3">
    <name type="scientific">Hanseniaspora valbyensis NRRL Y-1626</name>
    <dbReference type="NCBI Taxonomy" id="766949"/>
    <lineage>
        <taxon>Eukaryota</taxon>
        <taxon>Fungi</taxon>
        <taxon>Dikarya</taxon>
        <taxon>Ascomycota</taxon>
        <taxon>Saccharomycotina</taxon>
        <taxon>Saccharomycetes</taxon>
        <taxon>Saccharomycodales</taxon>
        <taxon>Saccharomycodaceae</taxon>
        <taxon>Hanseniaspora</taxon>
    </lineage>
</organism>
<dbReference type="Proteomes" id="UP000092321">
    <property type="component" value="Unassembled WGS sequence"/>
</dbReference>
<accession>A0A1B7THK0</accession>
<sequence length="197" mass="23103">MSGNRLGIKSAKGTGTSGFITKSNVNIRSKKKTHRYLHESDMEDSEEEEEKKKEARRNSLILERKNSNDSTKRINDIADILNLKKEQIKKDKLNKTHSHSKIVYKYVNKLQDFIEDNYIDLGDQLQLVLDKYKEKLLLYFENDLNNPQKEYKISISHELLNYKKQLKLLLQNNQNVNLNIINDNNSGYNGNKPQLEY</sequence>
<dbReference type="AlphaFoldDB" id="A0A1B7THK0"/>
<feature type="region of interest" description="Disordered" evidence="1">
    <location>
        <begin position="1"/>
        <end position="64"/>
    </location>
</feature>
<protein>
    <recommendedName>
        <fullName evidence="4">Pre-mRNA-splicing factor CWC21</fullName>
    </recommendedName>
</protein>
<evidence type="ECO:0000256" key="1">
    <source>
        <dbReference type="SAM" id="MobiDB-lite"/>
    </source>
</evidence>
<proteinExistence type="predicted"/>